<organism evidence="2 3">
    <name type="scientific">Protopolystoma xenopodis</name>
    <dbReference type="NCBI Taxonomy" id="117903"/>
    <lineage>
        <taxon>Eukaryota</taxon>
        <taxon>Metazoa</taxon>
        <taxon>Spiralia</taxon>
        <taxon>Lophotrochozoa</taxon>
        <taxon>Platyhelminthes</taxon>
        <taxon>Monogenea</taxon>
        <taxon>Polyopisthocotylea</taxon>
        <taxon>Polystomatidea</taxon>
        <taxon>Polystomatidae</taxon>
        <taxon>Protopolystoma</taxon>
    </lineage>
</organism>
<gene>
    <name evidence="2" type="ORF">PXEA_LOCUS17241</name>
</gene>
<reference evidence="2" key="1">
    <citation type="submission" date="2018-11" db="EMBL/GenBank/DDBJ databases">
        <authorList>
            <consortium name="Pathogen Informatics"/>
        </authorList>
    </citation>
    <scope>NUCLEOTIDE SEQUENCE</scope>
</reference>
<name>A0A3S5BGV5_9PLAT</name>
<keyword evidence="3" id="KW-1185">Reference proteome</keyword>
<protein>
    <submittedName>
        <fullName evidence="2">Uncharacterized protein</fullName>
    </submittedName>
</protein>
<feature type="region of interest" description="Disordered" evidence="1">
    <location>
        <begin position="67"/>
        <end position="87"/>
    </location>
</feature>
<dbReference type="Proteomes" id="UP000784294">
    <property type="component" value="Unassembled WGS sequence"/>
</dbReference>
<sequence length="149" mass="16570">MDHVSGKTDYQPTSSSLRRVYPVSIPNTKFNIEPQRLLIASQDELSEREQRLQAALSAVRTELEQENPLLPSLTSTMQRRSLRSQSNLHKPLSGVNPLSIQPFGVPLFSLPSNHMISSAPISMRTSAQRPDLNNDAQSIFGAKNSSLWS</sequence>
<dbReference type="AlphaFoldDB" id="A0A3S5BGV5"/>
<evidence type="ECO:0000313" key="2">
    <source>
        <dbReference type="EMBL" id="VEL23801.1"/>
    </source>
</evidence>
<feature type="non-terminal residue" evidence="2">
    <location>
        <position position="1"/>
    </location>
</feature>
<evidence type="ECO:0000256" key="1">
    <source>
        <dbReference type="SAM" id="MobiDB-lite"/>
    </source>
</evidence>
<accession>A0A3S5BGV5</accession>
<proteinExistence type="predicted"/>
<comment type="caution">
    <text evidence="2">The sequence shown here is derived from an EMBL/GenBank/DDBJ whole genome shotgun (WGS) entry which is preliminary data.</text>
</comment>
<feature type="compositionally biased region" description="Polar residues" evidence="1">
    <location>
        <begin position="72"/>
        <end position="87"/>
    </location>
</feature>
<evidence type="ECO:0000313" key="3">
    <source>
        <dbReference type="Proteomes" id="UP000784294"/>
    </source>
</evidence>
<dbReference type="EMBL" id="CAAALY010064030">
    <property type="protein sequence ID" value="VEL23801.1"/>
    <property type="molecule type" value="Genomic_DNA"/>
</dbReference>